<feature type="compositionally biased region" description="Basic and acidic residues" evidence="1">
    <location>
        <begin position="113"/>
        <end position="123"/>
    </location>
</feature>
<feature type="compositionally biased region" description="Pro residues" evidence="1">
    <location>
        <begin position="44"/>
        <end position="56"/>
    </location>
</feature>
<comment type="caution">
    <text evidence="2">The sequence shown here is derived from an EMBL/GenBank/DDBJ whole genome shotgun (WGS) entry which is preliminary data.</text>
</comment>
<organism evidence="2 3">
    <name type="scientific">Alternaria arborescens</name>
    <dbReference type="NCBI Taxonomy" id="156630"/>
    <lineage>
        <taxon>Eukaryota</taxon>
        <taxon>Fungi</taxon>
        <taxon>Dikarya</taxon>
        <taxon>Ascomycota</taxon>
        <taxon>Pezizomycotina</taxon>
        <taxon>Dothideomycetes</taxon>
        <taxon>Pleosporomycetidae</taxon>
        <taxon>Pleosporales</taxon>
        <taxon>Pleosporineae</taxon>
        <taxon>Pleosporaceae</taxon>
        <taxon>Alternaria</taxon>
        <taxon>Alternaria sect. Alternaria</taxon>
    </lineage>
</organism>
<feature type="compositionally biased region" description="Acidic residues" evidence="1">
    <location>
        <begin position="325"/>
        <end position="344"/>
    </location>
</feature>
<dbReference type="EMBL" id="PEJP01000018">
    <property type="protein sequence ID" value="RYO65346.1"/>
    <property type="molecule type" value="Genomic_DNA"/>
</dbReference>
<feature type="compositionally biased region" description="Low complexity" evidence="1">
    <location>
        <begin position="280"/>
        <end position="291"/>
    </location>
</feature>
<feature type="compositionally biased region" description="Basic and acidic residues" evidence="1">
    <location>
        <begin position="13"/>
        <end position="23"/>
    </location>
</feature>
<evidence type="ECO:0000256" key="1">
    <source>
        <dbReference type="SAM" id="MobiDB-lite"/>
    </source>
</evidence>
<accession>A0A4Q4S704</accession>
<dbReference type="AlphaFoldDB" id="A0A4Q4S704"/>
<keyword evidence="3" id="KW-1185">Reference proteome</keyword>
<reference evidence="3" key="1">
    <citation type="journal article" date="2019" name="bioRxiv">
        <title>Genomics, evolutionary history and diagnostics of the Alternaria alternata species group including apple and Asian pear pathotypes.</title>
        <authorList>
            <person name="Armitage A.D."/>
            <person name="Cockerton H.M."/>
            <person name="Sreenivasaprasad S."/>
            <person name="Woodhall J.W."/>
            <person name="Lane C.R."/>
            <person name="Harrison R.J."/>
            <person name="Clarkson J.P."/>
        </authorList>
    </citation>
    <scope>NUCLEOTIDE SEQUENCE [LARGE SCALE GENOMIC DNA]</scope>
    <source>
        <strain evidence="3">RGR 97.0016</strain>
    </source>
</reference>
<sequence>MSRGNYGYTLPEPRPKNQVKEVPAKAMADQARREHEAREKGQAPPRPLALPKPPSPMNGVKLDWEGETKDDLLAKPHPLPPSVRAHPRAYLVPPRPSSTLKNNIAYNATQTQRDGKRKRDDRAVPSPASAPIVAPIVALGPQQQFLPPIMSMPTDAFGRQATQCMWDNVNKTWTNWYADGAITTSAPYNIGIPSQPPLFASTPSAGQPLSVPPPVPAQRDIKSRWKAPSTTLSLSPNLSLPARPDWTHTSLKATTAKAQPSDSDSADNCSANKRLRVEESAPQPASSQPPRQESEAVSDQMDLDPKKAPATSGTAMPTMGAVRENDEEDELVFDDDLEFEEVDT</sequence>
<dbReference type="Proteomes" id="UP000293823">
    <property type="component" value="Unassembled WGS sequence"/>
</dbReference>
<evidence type="ECO:0000313" key="3">
    <source>
        <dbReference type="Proteomes" id="UP000293823"/>
    </source>
</evidence>
<name>A0A4Q4S704_9PLEO</name>
<feature type="region of interest" description="Disordered" evidence="1">
    <location>
        <begin position="1"/>
        <end position="87"/>
    </location>
</feature>
<feature type="compositionally biased region" description="Basic and acidic residues" evidence="1">
    <location>
        <begin position="62"/>
        <end position="74"/>
    </location>
</feature>
<feature type="compositionally biased region" description="Basic and acidic residues" evidence="1">
    <location>
        <begin position="30"/>
        <end position="41"/>
    </location>
</feature>
<feature type="region of interest" description="Disordered" evidence="1">
    <location>
        <begin position="275"/>
        <end position="344"/>
    </location>
</feature>
<proteinExistence type="predicted"/>
<dbReference type="OrthoDB" id="3943685at2759"/>
<protein>
    <submittedName>
        <fullName evidence="2">Uncharacterized protein</fullName>
    </submittedName>
</protein>
<feature type="region of interest" description="Disordered" evidence="1">
    <location>
        <begin position="199"/>
        <end position="220"/>
    </location>
</feature>
<gene>
    <name evidence="2" type="ORF">AA0113_g5332</name>
</gene>
<feature type="region of interest" description="Disordered" evidence="1">
    <location>
        <begin position="107"/>
        <end position="127"/>
    </location>
</feature>
<evidence type="ECO:0000313" key="2">
    <source>
        <dbReference type="EMBL" id="RYO65346.1"/>
    </source>
</evidence>